<dbReference type="PANTHER" id="PTHR46889">
    <property type="entry name" value="TRANSPOSASE INSF FOR INSERTION SEQUENCE IS3B-RELATED"/>
    <property type="match status" value="1"/>
</dbReference>
<evidence type="ECO:0000313" key="2">
    <source>
        <dbReference type="EMBL" id="KHJ68919.1"/>
    </source>
</evidence>
<dbReference type="NCBIfam" id="NF033516">
    <property type="entry name" value="transpos_IS3"/>
    <property type="match status" value="1"/>
</dbReference>
<gene>
    <name evidence="2" type="ORF">QU24_06910</name>
</gene>
<dbReference type="Pfam" id="PF13333">
    <property type="entry name" value="rve_2"/>
    <property type="match status" value="1"/>
</dbReference>
<dbReference type="InterPro" id="IPR012337">
    <property type="entry name" value="RNaseH-like_sf"/>
</dbReference>
<sequence>MPVLLKAAQLARSTFFYHLARLQIPDKYAEVKVLMLRLFSEHRSLYGYRRLNELLRQCGYSHSGKTILKLMKALSLECPVRRKKYCSYRGGVNPTVANLLQRNFVASAPEEKWVTDVTEFRVGEDKYYLSAIMDLYNDEIVAWEGSQKATASLIDGMLKKAFSHLSSLSRVLLHSDQGWHYQRPYYRRQLAERGIQQSMSRKGNCLDNAMIENFFGHLKTEMFYLKTFRSVSELSAAIGEYIDFWNDKRIKMGLGGLSPVEYRTHNQIKLT</sequence>
<dbReference type="SUPFAM" id="SSF53098">
    <property type="entry name" value="Ribonuclease H-like"/>
    <property type="match status" value="1"/>
</dbReference>
<dbReference type="Gene3D" id="3.30.420.10">
    <property type="entry name" value="Ribonuclease H-like superfamily/Ribonuclease H"/>
    <property type="match status" value="1"/>
</dbReference>
<accession>A0A0B1R8H8</accession>
<organism evidence="2 3">
    <name type="scientific">Pantoea rodasii</name>
    <dbReference type="NCBI Taxonomy" id="1076549"/>
    <lineage>
        <taxon>Bacteria</taxon>
        <taxon>Pseudomonadati</taxon>
        <taxon>Pseudomonadota</taxon>
        <taxon>Gammaproteobacteria</taxon>
        <taxon>Enterobacterales</taxon>
        <taxon>Erwiniaceae</taxon>
        <taxon>Pantoea</taxon>
    </lineage>
</organism>
<dbReference type="Pfam" id="PF13276">
    <property type="entry name" value="HTH_21"/>
    <property type="match status" value="1"/>
</dbReference>
<name>A0A0B1R8H8_9GAMM</name>
<protein>
    <submittedName>
        <fullName evidence="2">Integrase</fullName>
    </submittedName>
</protein>
<feature type="domain" description="Integrase catalytic" evidence="1">
    <location>
        <begin position="105"/>
        <end position="267"/>
    </location>
</feature>
<dbReference type="GO" id="GO:0015074">
    <property type="term" value="P:DNA integration"/>
    <property type="evidence" value="ECO:0007669"/>
    <property type="project" value="InterPro"/>
</dbReference>
<dbReference type="InterPro" id="IPR048020">
    <property type="entry name" value="Transpos_IS3"/>
</dbReference>
<reference evidence="2 3" key="1">
    <citation type="submission" date="2014-11" db="EMBL/GenBank/DDBJ databases">
        <title>Genome sequencing of Pantoea rodasii ND03.</title>
        <authorList>
            <person name="Muhamad Yunos N.Y."/>
            <person name="Chan K.-G."/>
        </authorList>
    </citation>
    <scope>NUCLEOTIDE SEQUENCE [LARGE SCALE GENOMIC DNA]</scope>
    <source>
        <strain evidence="2 3">ND03</strain>
    </source>
</reference>
<evidence type="ECO:0000259" key="1">
    <source>
        <dbReference type="PROSITE" id="PS50994"/>
    </source>
</evidence>
<dbReference type="InterPro" id="IPR001584">
    <property type="entry name" value="Integrase_cat-core"/>
</dbReference>
<dbReference type="Proteomes" id="UP000030853">
    <property type="component" value="Unassembled WGS sequence"/>
</dbReference>
<dbReference type="Pfam" id="PF00665">
    <property type="entry name" value="rve"/>
    <property type="match status" value="1"/>
</dbReference>
<dbReference type="PROSITE" id="PS50994">
    <property type="entry name" value="INTEGRASE"/>
    <property type="match status" value="1"/>
</dbReference>
<dbReference type="EMBL" id="JTJJ01000027">
    <property type="protein sequence ID" value="KHJ68919.1"/>
    <property type="molecule type" value="Genomic_DNA"/>
</dbReference>
<proteinExistence type="predicted"/>
<dbReference type="AlphaFoldDB" id="A0A0B1R8H8"/>
<dbReference type="InterPro" id="IPR050900">
    <property type="entry name" value="Transposase_IS3/IS150/IS904"/>
</dbReference>
<dbReference type="PANTHER" id="PTHR46889:SF4">
    <property type="entry name" value="TRANSPOSASE INSO FOR INSERTION SEQUENCE ELEMENT IS911B-RELATED"/>
    <property type="match status" value="1"/>
</dbReference>
<comment type="caution">
    <text evidence="2">The sequence shown here is derived from an EMBL/GenBank/DDBJ whole genome shotgun (WGS) entry which is preliminary data.</text>
</comment>
<dbReference type="InterPro" id="IPR025948">
    <property type="entry name" value="HTH-like_dom"/>
</dbReference>
<dbReference type="InterPro" id="IPR036397">
    <property type="entry name" value="RNaseH_sf"/>
</dbReference>
<evidence type="ECO:0000313" key="3">
    <source>
        <dbReference type="Proteomes" id="UP000030853"/>
    </source>
</evidence>
<dbReference type="GO" id="GO:0003676">
    <property type="term" value="F:nucleic acid binding"/>
    <property type="evidence" value="ECO:0007669"/>
    <property type="project" value="InterPro"/>
</dbReference>